<dbReference type="SUPFAM" id="SSF53756">
    <property type="entry name" value="UDP-Glycosyltransferase/glycogen phosphorylase"/>
    <property type="match status" value="1"/>
</dbReference>
<evidence type="ECO:0008006" key="3">
    <source>
        <dbReference type="Google" id="ProtNLM"/>
    </source>
</evidence>
<protein>
    <recommendedName>
        <fullName evidence="3">Glycosyl transferase</fullName>
    </recommendedName>
</protein>
<dbReference type="Proteomes" id="UP000217895">
    <property type="component" value="Chromosome"/>
</dbReference>
<reference evidence="1 2" key="1">
    <citation type="submission" date="2017-06" db="EMBL/GenBank/DDBJ databases">
        <title>Genome sequencing of cyanobaciteial culture collection at National Institute for Environmental Studies (NIES).</title>
        <authorList>
            <person name="Hirose Y."/>
            <person name="Shimura Y."/>
            <person name="Fujisawa T."/>
            <person name="Nakamura Y."/>
            <person name="Kawachi M."/>
        </authorList>
    </citation>
    <scope>NUCLEOTIDE SEQUENCE [LARGE SCALE GENOMIC DNA]</scope>
    <source>
        <strain evidence="1 2">NIES-2135</strain>
    </source>
</reference>
<keyword evidence="2" id="KW-1185">Reference proteome</keyword>
<accession>A0A1Z4JHE1</accession>
<dbReference type="PANTHER" id="PTHR38134">
    <property type="entry name" value="SLR1395 PROTEIN"/>
    <property type="match status" value="1"/>
</dbReference>
<dbReference type="EMBL" id="AP018203">
    <property type="protein sequence ID" value="BAY56174.1"/>
    <property type="molecule type" value="Genomic_DNA"/>
</dbReference>
<dbReference type="AlphaFoldDB" id="A0A1Z4JHE1"/>
<evidence type="ECO:0000313" key="1">
    <source>
        <dbReference type="EMBL" id="BAY56174.1"/>
    </source>
</evidence>
<name>A0A1Z4JHE1_LEPBY</name>
<gene>
    <name evidence="1" type="ORF">NIES2135_30040</name>
</gene>
<evidence type="ECO:0000313" key="2">
    <source>
        <dbReference type="Proteomes" id="UP000217895"/>
    </source>
</evidence>
<dbReference type="InterPro" id="IPR053205">
    <property type="entry name" value="GHMP_kinase_L-arabinokinase"/>
</dbReference>
<sequence>MAQPILYLAITNHGFGHATRAAAIAAEIQRLDPEIVLILATTAPRSVLEAYIPGDFIHRPRALDVGIIQQDSLIMDKPATLEKLREIRSRQQATIASEANFILQNKAGLVLGDIPPLAAPIAKAAGVPGWMMSNFGWDFIYRDWGGEFLEMADWISDCFSQCDRLFRMPFHESMQAFPTVTDVGLTGVAPRFEAAEVLAKFNLTDTPKEKIILVTFGGLGLDRVPYENLTHLSDYQFLCFDNNAPDLPNLIKVDDRFYRPIDLMPICGRLLSKPGYSTFSEACRYEIPVMTVTREGFAESPILLEGIQDYAEHQIWSLDEFFNGDWSNIRQPMNPPRKSEKLPKDGNLTIAQAVVDYLRS</sequence>
<dbReference type="PANTHER" id="PTHR38134:SF2">
    <property type="entry name" value="GALACTOKINASE"/>
    <property type="match status" value="1"/>
</dbReference>
<proteinExistence type="predicted"/>
<organism evidence="1 2">
    <name type="scientific">Leptolyngbya boryana NIES-2135</name>
    <dbReference type="NCBI Taxonomy" id="1973484"/>
    <lineage>
        <taxon>Bacteria</taxon>
        <taxon>Bacillati</taxon>
        <taxon>Cyanobacteriota</taxon>
        <taxon>Cyanophyceae</taxon>
        <taxon>Leptolyngbyales</taxon>
        <taxon>Leptolyngbyaceae</taxon>
        <taxon>Leptolyngbya group</taxon>
        <taxon>Leptolyngbya</taxon>
    </lineage>
</organism>